<feature type="domain" description="Transcription regulator AsnC/Lrp ligand binding" evidence="1">
    <location>
        <begin position="6"/>
        <end position="76"/>
    </location>
</feature>
<organism evidence="2 3">
    <name type="scientific">Kaustia mangrovi</name>
    <dbReference type="NCBI Taxonomy" id="2593653"/>
    <lineage>
        <taxon>Bacteria</taxon>
        <taxon>Pseudomonadati</taxon>
        <taxon>Pseudomonadota</taxon>
        <taxon>Alphaproteobacteria</taxon>
        <taxon>Hyphomicrobiales</taxon>
        <taxon>Parvibaculaceae</taxon>
        <taxon>Kaustia</taxon>
    </lineage>
</organism>
<dbReference type="KEGG" id="kmn:HW532_00995"/>
<evidence type="ECO:0000313" key="3">
    <source>
        <dbReference type="Proteomes" id="UP000593594"/>
    </source>
</evidence>
<name>A0A7S8C141_9HYPH</name>
<evidence type="ECO:0000313" key="2">
    <source>
        <dbReference type="EMBL" id="QPC41436.1"/>
    </source>
</evidence>
<evidence type="ECO:0000259" key="1">
    <source>
        <dbReference type="Pfam" id="PF01037"/>
    </source>
</evidence>
<dbReference type="EMBL" id="CP058214">
    <property type="protein sequence ID" value="QPC41436.1"/>
    <property type="molecule type" value="Genomic_DNA"/>
</dbReference>
<reference evidence="2 3" key="1">
    <citation type="submission" date="2020-06" db="EMBL/GenBank/DDBJ databases">
        <title>Genome sequence of 2 isolates from Red Sea Mangroves.</title>
        <authorList>
            <person name="Sefrji F."/>
            <person name="Michoud G."/>
            <person name="Merlino G."/>
            <person name="Daffonchio D."/>
        </authorList>
    </citation>
    <scope>NUCLEOTIDE SEQUENCE [LARGE SCALE GENOMIC DNA]</scope>
    <source>
        <strain evidence="2 3">R1DC25</strain>
    </source>
</reference>
<sequence>MKPFFVQIKCELGRAYDVATEIVDAEIASEVYSTAGDYDLLVKFYVEEGTDIGHFVNEKLHPVPGIRDTYTIITFRAF</sequence>
<accession>A0A7S8C141</accession>
<protein>
    <submittedName>
        <fullName evidence="2">Lrp/AsnC ligand binding domain-containing protein</fullName>
    </submittedName>
</protein>
<proteinExistence type="predicted"/>
<keyword evidence="3" id="KW-1185">Reference proteome</keyword>
<dbReference type="InterPro" id="IPR019887">
    <property type="entry name" value="Tscrpt_reg_AsnC/Lrp_C"/>
</dbReference>
<dbReference type="AlphaFoldDB" id="A0A7S8C141"/>
<dbReference type="RefSeq" id="WP_213162654.1">
    <property type="nucleotide sequence ID" value="NZ_CP058214.1"/>
</dbReference>
<dbReference type="SUPFAM" id="SSF54909">
    <property type="entry name" value="Dimeric alpha+beta barrel"/>
    <property type="match status" value="1"/>
</dbReference>
<dbReference type="Proteomes" id="UP000593594">
    <property type="component" value="Chromosome"/>
</dbReference>
<dbReference type="InterPro" id="IPR011008">
    <property type="entry name" value="Dimeric_a/b-barrel"/>
</dbReference>
<dbReference type="Pfam" id="PF01037">
    <property type="entry name" value="AsnC_trans_reg"/>
    <property type="match status" value="1"/>
</dbReference>
<dbReference type="Gene3D" id="3.30.70.920">
    <property type="match status" value="1"/>
</dbReference>
<gene>
    <name evidence="2" type="ORF">HW532_00995</name>
</gene>